<accession>A0A9X3ERV6</accession>
<keyword evidence="2" id="KW-1185">Reference proteome</keyword>
<dbReference type="Proteomes" id="UP001150924">
    <property type="component" value="Unassembled WGS sequence"/>
</dbReference>
<protein>
    <submittedName>
        <fullName evidence="1">Uncharacterized protein</fullName>
    </submittedName>
</protein>
<dbReference type="EMBL" id="JAPNKE010000002">
    <property type="protein sequence ID" value="MCY1009068.1"/>
    <property type="molecule type" value="Genomic_DNA"/>
</dbReference>
<name>A0A9X3ERV6_9BACT</name>
<reference evidence="1" key="1">
    <citation type="submission" date="2022-11" db="EMBL/GenBank/DDBJ databases">
        <title>Minimal conservation of predation-associated metabolite biosynthetic gene clusters underscores biosynthetic potential of Myxococcota including descriptions for ten novel species: Archangium lansinium sp. nov., Myxococcus landrumus sp. nov., Nannocystis bai.</title>
        <authorList>
            <person name="Ahearne A."/>
            <person name="Stevens C."/>
            <person name="Phillips K."/>
        </authorList>
    </citation>
    <scope>NUCLEOTIDE SEQUENCE</scope>
    <source>
        <strain evidence="1">Na p29</strain>
    </source>
</reference>
<proteinExistence type="predicted"/>
<organism evidence="1 2">
    <name type="scientific">Nannocystis pusilla</name>
    <dbReference type="NCBI Taxonomy" id="889268"/>
    <lineage>
        <taxon>Bacteria</taxon>
        <taxon>Pseudomonadati</taxon>
        <taxon>Myxococcota</taxon>
        <taxon>Polyangia</taxon>
        <taxon>Nannocystales</taxon>
        <taxon>Nannocystaceae</taxon>
        <taxon>Nannocystis</taxon>
    </lineage>
</organism>
<evidence type="ECO:0000313" key="1">
    <source>
        <dbReference type="EMBL" id="MCY1009068.1"/>
    </source>
</evidence>
<comment type="caution">
    <text evidence="1">The sequence shown here is derived from an EMBL/GenBank/DDBJ whole genome shotgun (WGS) entry which is preliminary data.</text>
</comment>
<dbReference type="RefSeq" id="WP_267771727.1">
    <property type="nucleotide sequence ID" value="NZ_JAPNKE010000002.1"/>
</dbReference>
<gene>
    <name evidence="1" type="ORF">OV079_26605</name>
</gene>
<sequence>MPRQSLPGGTRCDWSGEKPLCVAPSADGEPCVSAEECRSNGCSAPVFGSGVCGEPRVCDGDSEDDEDVIAACAQDRGERRVQCKLASEGPWSCDCLKKDTVETHCSPGLTDPNADVCNRLNCCP</sequence>
<dbReference type="AlphaFoldDB" id="A0A9X3ERV6"/>
<evidence type="ECO:0000313" key="2">
    <source>
        <dbReference type="Proteomes" id="UP001150924"/>
    </source>
</evidence>